<reference evidence="12 13" key="1">
    <citation type="submission" date="2021-05" db="EMBL/GenBank/DDBJ databases">
        <title>Comparative genomic studies on the polysaccharide-degrading batcterial strains of the Flammeovirga genus.</title>
        <authorList>
            <person name="Zewei F."/>
            <person name="Zheng Z."/>
            <person name="Yu L."/>
            <person name="Ruyue G."/>
            <person name="Yanhong M."/>
            <person name="Yuanyuan C."/>
            <person name="Jingyan G."/>
            <person name="Wenjun H."/>
        </authorList>
    </citation>
    <scope>NUCLEOTIDE SEQUENCE [LARGE SCALE GENOMIC DNA]</scope>
    <source>
        <strain evidence="12 13">NBRC:100898</strain>
    </source>
</reference>
<dbReference type="InterPro" id="IPR008915">
    <property type="entry name" value="Peptidase_M50"/>
</dbReference>
<organism evidence="12 13">
    <name type="scientific">Flammeovirga yaeyamensis</name>
    <dbReference type="NCBI Taxonomy" id="367791"/>
    <lineage>
        <taxon>Bacteria</taxon>
        <taxon>Pseudomonadati</taxon>
        <taxon>Bacteroidota</taxon>
        <taxon>Cytophagia</taxon>
        <taxon>Cytophagales</taxon>
        <taxon>Flammeovirgaceae</taxon>
        <taxon>Flammeovirga</taxon>
    </lineage>
</organism>
<evidence type="ECO:0000256" key="9">
    <source>
        <dbReference type="ARBA" id="ARBA00023136"/>
    </source>
</evidence>
<evidence type="ECO:0000313" key="13">
    <source>
        <dbReference type="Proteomes" id="UP000678679"/>
    </source>
</evidence>
<dbReference type="CDD" id="cd06160">
    <property type="entry name" value="S2P-M50_like_2"/>
    <property type="match status" value="1"/>
</dbReference>
<dbReference type="GO" id="GO:0008233">
    <property type="term" value="F:peptidase activity"/>
    <property type="evidence" value="ECO:0007669"/>
    <property type="project" value="UniProtKB-KW"/>
</dbReference>
<protein>
    <submittedName>
        <fullName evidence="12">Site-2 protease family protein</fullName>
    </submittedName>
</protein>
<dbReference type="Proteomes" id="UP000678679">
    <property type="component" value="Chromosome 1"/>
</dbReference>
<keyword evidence="4 12" id="KW-0645">Protease</keyword>
<evidence type="ECO:0000256" key="10">
    <source>
        <dbReference type="SAM" id="Phobius"/>
    </source>
</evidence>
<feature type="transmembrane region" description="Helical" evidence="10">
    <location>
        <begin position="241"/>
        <end position="260"/>
    </location>
</feature>
<name>A0AAX1NC83_9BACT</name>
<dbReference type="Pfam" id="PF02163">
    <property type="entry name" value="Peptidase_M50"/>
    <property type="match status" value="1"/>
</dbReference>
<proteinExistence type="inferred from homology"/>
<keyword evidence="6" id="KW-0378">Hydrolase</keyword>
<evidence type="ECO:0000256" key="6">
    <source>
        <dbReference type="ARBA" id="ARBA00022801"/>
    </source>
</evidence>
<comment type="cofactor">
    <cofactor evidence="1">
        <name>Zn(2+)</name>
        <dbReference type="ChEBI" id="CHEBI:29105"/>
    </cofactor>
</comment>
<dbReference type="PANTHER" id="PTHR31412">
    <property type="entry name" value="ZINC METALLOPROTEASE EGY1"/>
    <property type="match status" value="1"/>
</dbReference>
<evidence type="ECO:0000313" key="12">
    <source>
        <dbReference type="EMBL" id="QWG04001.1"/>
    </source>
</evidence>
<dbReference type="EMBL" id="CP076132">
    <property type="protein sequence ID" value="QWG04001.1"/>
    <property type="molecule type" value="Genomic_DNA"/>
</dbReference>
<dbReference type="AlphaFoldDB" id="A0AAX1NC83"/>
<evidence type="ECO:0000256" key="2">
    <source>
        <dbReference type="ARBA" id="ARBA00004141"/>
    </source>
</evidence>
<keyword evidence="8 10" id="KW-1133">Transmembrane helix</keyword>
<feature type="transmembrane region" description="Helical" evidence="10">
    <location>
        <begin position="266"/>
        <end position="286"/>
    </location>
</feature>
<evidence type="ECO:0000256" key="4">
    <source>
        <dbReference type="ARBA" id="ARBA00022670"/>
    </source>
</evidence>
<sequence>MPAWKHFLLFVLTLLATTLAGLEWIYGKTILAPEEITPEHWKGALTYSLCFIGILTVHEFGHYFTAKYYKLKVTLPYFIPAWFFSFLPSIGTFGAFINIKSRLKSTKEFFDVGVAGPLAGFVAALFVLIYGFTHLPAQEYIFDIHPEYQEWGLDYAEHAYKDLPEGANLQIGTNLLFEIMKYVFVDDMSKFPNPHEMMHYPFLFAGFLACFFTALNLLPFGQLDGGHALHSIIGHKWFHKLTPYTFALFLFWGGLGLFSAEDPNDYLISYVPLYLLYLYFVSMRLFKDKVTIGMFVMIIFTSQFVLTTIYPTIQGYTGWLLWGFMLSRFLGLNHPRPIIEKGVDTKRKIIGIITLIVFILCFTPAPLILE</sequence>
<feature type="transmembrane region" description="Helical" evidence="10">
    <location>
        <begin position="77"/>
        <end position="97"/>
    </location>
</feature>
<evidence type="ECO:0000256" key="1">
    <source>
        <dbReference type="ARBA" id="ARBA00001947"/>
    </source>
</evidence>
<feature type="transmembrane region" description="Helical" evidence="10">
    <location>
        <begin position="109"/>
        <end position="132"/>
    </location>
</feature>
<feature type="transmembrane region" description="Helical" evidence="10">
    <location>
        <begin position="349"/>
        <end position="369"/>
    </location>
</feature>
<keyword evidence="13" id="KW-1185">Reference proteome</keyword>
<evidence type="ECO:0000256" key="3">
    <source>
        <dbReference type="ARBA" id="ARBA00007931"/>
    </source>
</evidence>
<dbReference type="GO" id="GO:0006508">
    <property type="term" value="P:proteolysis"/>
    <property type="evidence" value="ECO:0007669"/>
    <property type="project" value="UniProtKB-KW"/>
</dbReference>
<dbReference type="GO" id="GO:0016020">
    <property type="term" value="C:membrane"/>
    <property type="evidence" value="ECO:0007669"/>
    <property type="project" value="UniProtKB-SubCell"/>
</dbReference>
<evidence type="ECO:0000259" key="11">
    <source>
        <dbReference type="Pfam" id="PF02163"/>
    </source>
</evidence>
<feature type="transmembrane region" description="Helical" evidence="10">
    <location>
        <begin position="198"/>
        <end position="220"/>
    </location>
</feature>
<comment type="subcellular location">
    <subcellularLocation>
        <location evidence="2">Membrane</location>
        <topology evidence="2">Multi-pass membrane protein</topology>
    </subcellularLocation>
</comment>
<keyword evidence="5 10" id="KW-0812">Transmembrane</keyword>
<evidence type="ECO:0000256" key="7">
    <source>
        <dbReference type="ARBA" id="ARBA00022946"/>
    </source>
</evidence>
<dbReference type="InterPro" id="IPR044838">
    <property type="entry name" value="EGY1-like"/>
</dbReference>
<keyword evidence="9 10" id="KW-0472">Membrane</keyword>
<feature type="transmembrane region" description="Helical" evidence="10">
    <location>
        <begin position="293"/>
        <end position="313"/>
    </location>
</feature>
<dbReference type="PANTHER" id="PTHR31412:SF0">
    <property type="entry name" value="ZINC METALLOPROTEASE EGY1, CHLOROPLASTIC-RELATED"/>
    <property type="match status" value="1"/>
</dbReference>
<accession>A0AAX1NC83</accession>
<feature type="domain" description="Peptidase M50" evidence="11">
    <location>
        <begin position="48"/>
        <end position="234"/>
    </location>
</feature>
<evidence type="ECO:0000256" key="5">
    <source>
        <dbReference type="ARBA" id="ARBA00022692"/>
    </source>
</evidence>
<dbReference type="KEGG" id="fya:KMW28_15730"/>
<evidence type="ECO:0000256" key="8">
    <source>
        <dbReference type="ARBA" id="ARBA00022989"/>
    </source>
</evidence>
<gene>
    <name evidence="12" type="ORF">KMW28_15730</name>
</gene>
<keyword evidence="7" id="KW-0809">Transit peptide</keyword>
<comment type="similarity">
    <text evidence="3">Belongs to the peptidase M50B family.</text>
</comment>